<evidence type="ECO:0000256" key="1">
    <source>
        <dbReference type="ARBA" id="ARBA00022801"/>
    </source>
</evidence>
<evidence type="ECO:0000259" key="2">
    <source>
        <dbReference type="PROSITE" id="PS50263"/>
    </source>
</evidence>
<dbReference type="InterPro" id="IPR003010">
    <property type="entry name" value="C-N_Hydrolase"/>
</dbReference>
<organism evidence="3 4">
    <name type="scientific">[Torrubiella] hemipterigena</name>
    <dbReference type="NCBI Taxonomy" id="1531966"/>
    <lineage>
        <taxon>Eukaryota</taxon>
        <taxon>Fungi</taxon>
        <taxon>Dikarya</taxon>
        <taxon>Ascomycota</taxon>
        <taxon>Pezizomycotina</taxon>
        <taxon>Sordariomycetes</taxon>
        <taxon>Hypocreomycetidae</taxon>
        <taxon>Hypocreales</taxon>
        <taxon>Clavicipitaceae</taxon>
        <taxon>Clavicipitaceae incertae sedis</taxon>
        <taxon>'Torrubiella' clade</taxon>
    </lineage>
</organism>
<sequence length="294" mass="32254">MKSALIQLYSKPLAPEENYAKAESFIRKAADEGAEIAILPEYHLSSWIPDRDKLYAIAQQTPKYLDQYRSLAKELGICIVPGTLLSVPGEEIEDRRLLNISYFIGTEGNVLGQYQKRNLWHPEKPILIPSPNPEPHKAFETPLGRVGLLICWDLTFPEAMRALVADGATIIIIPSCWLRADSVDAALGVNPDLSILYLDTLCIARAFENTAAVLYVNAGGAGEGDADGVPPGKDALGREYAGVSQAALPIRGSLGRLETGQEGMSIVDIDLRIRDVAESIYKSREDMAQRGWVY</sequence>
<feature type="domain" description="CN hydrolase" evidence="2">
    <location>
        <begin position="1"/>
        <end position="271"/>
    </location>
</feature>
<dbReference type="CDD" id="cd07197">
    <property type="entry name" value="nitrilase"/>
    <property type="match status" value="1"/>
</dbReference>
<dbReference type="GO" id="GO:0016811">
    <property type="term" value="F:hydrolase activity, acting on carbon-nitrogen (but not peptide) bonds, in linear amides"/>
    <property type="evidence" value="ECO:0007669"/>
    <property type="project" value="TreeGrafter"/>
</dbReference>
<accession>A0A0A1SU46</accession>
<dbReference type="PANTHER" id="PTHR43674">
    <property type="entry name" value="NITRILASE C965.09-RELATED"/>
    <property type="match status" value="1"/>
</dbReference>
<protein>
    <recommendedName>
        <fullName evidence="2">CN hydrolase domain-containing protein</fullName>
    </recommendedName>
</protein>
<gene>
    <name evidence="3" type="ORF">VHEMI04018</name>
</gene>
<dbReference type="InterPro" id="IPR050345">
    <property type="entry name" value="Aliph_Amidase/BUP"/>
</dbReference>
<evidence type="ECO:0000313" key="3">
    <source>
        <dbReference type="EMBL" id="CEJ86135.1"/>
    </source>
</evidence>
<dbReference type="AlphaFoldDB" id="A0A0A1SU46"/>
<dbReference type="InterPro" id="IPR036526">
    <property type="entry name" value="C-N_Hydrolase_sf"/>
</dbReference>
<proteinExistence type="predicted"/>
<dbReference type="Pfam" id="PF00795">
    <property type="entry name" value="CN_hydrolase"/>
    <property type="match status" value="1"/>
</dbReference>
<dbReference type="OrthoDB" id="412018at2759"/>
<name>A0A0A1SU46_9HYPO</name>
<dbReference type="PROSITE" id="PS50263">
    <property type="entry name" value="CN_HYDROLASE"/>
    <property type="match status" value="1"/>
</dbReference>
<dbReference type="Proteomes" id="UP000039046">
    <property type="component" value="Unassembled WGS sequence"/>
</dbReference>
<keyword evidence="1" id="KW-0378">Hydrolase</keyword>
<dbReference type="EMBL" id="CDHN01000002">
    <property type="protein sequence ID" value="CEJ86135.1"/>
    <property type="molecule type" value="Genomic_DNA"/>
</dbReference>
<dbReference type="Gene3D" id="3.60.110.10">
    <property type="entry name" value="Carbon-nitrogen hydrolase"/>
    <property type="match status" value="1"/>
</dbReference>
<evidence type="ECO:0000313" key="4">
    <source>
        <dbReference type="Proteomes" id="UP000039046"/>
    </source>
</evidence>
<reference evidence="3 4" key="1">
    <citation type="journal article" date="2015" name="Genome Announc.">
        <title>Draft Genome Sequence and Gene Annotation of the Entomopathogenic Fungus Verticillium hemipterigenum.</title>
        <authorList>
            <person name="Horn F."/>
            <person name="Habel A."/>
            <person name="Scharf D.H."/>
            <person name="Dworschak J."/>
            <person name="Brakhage A.A."/>
            <person name="Guthke R."/>
            <person name="Hertweck C."/>
            <person name="Linde J."/>
        </authorList>
    </citation>
    <scope>NUCLEOTIDE SEQUENCE [LARGE SCALE GENOMIC DNA]</scope>
</reference>
<dbReference type="SUPFAM" id="SSF56317">
    <property type="entry name" value="Carbon-nitrogen hydrolase"/>
    <property type="match status" value="1"/>
</dbReference>
<dbReference type="HOGENOM" id="CLU_030130_2_0_1"/>
<dbReference type="STRING" id="1531966.A0A0A1SU46"/>
<dbReference type="PANTHER" id="PTHR43674:SF16">
    <property type="entry name" value="CARBON-NITROGEN FAMILY, PUTATIVE (AFU_ORTHOLOGUE AFUA_5G02350)-RELATED"/>
    <property type="match status" value="1"/>
</dbReference>
<keyword evidence="4" id="KW-1185">Reference proteome</keyword>